<accession>A0ABT6DGY5</accession>
<reference evidence="1" key="1">
    <citation type="submission" date="2022-08" db="EMBL/GenBank/DDBJ databases">
        <title>Novel Bdellovibrio Species Isolated from Svalbard: Designation Bdellovibrio svalbardensis.</title>
        <authorList>
            <person name="Mitchell R.J."/>
            <person name="Choi S.Y."/>
        </authorList>
    </citation>
    <scope>NUCLEOTIDE SEQUENCE</scope>
    <source>
        <strain evidence="1">PAP01</strain>
    </source>
</reference>
<name>A0ABT6DGY5_9BACT</name>
<dbReference type="RefSeq" id="WP_277577593.1">
    <property type="nucleotide sequence ID" value="NZ_JANRMI010000002.1"/>
</dbReference>
<evidence type="ECO:0000313" key="1">
    <source>
        <dbReference type="EMBL" id="MDG0816115.1"/>
    </source>
</evidence>
<sequence length="227" mass="26468">MFMFNVRYVLLSPHYTNEESRRLLNLAYKSWKNTFNQVLTSAGGELDLDDFFRYDMIGVLMQGDNIIGSHYYSLFDLKLDCCQDHHYMEDITPETRAKLIAENKSLLYSLEYTNITPEWRKSSANIRWVDVLMGCALKCLDETPASGIIGTPRVDIKMDQTCIRMGGYNIQEPVKKMNYECTVVFLPKQTVRKFYSEEIQRWVDSLWQNHESFLAPVENSKLNKKAA</sequence>
<evidence type="ECO:0000313" key="2">
    <source>
        <dbReference type="Proteomes" id="UP001152321"/>
    </source>
</evidence>
<protein>
    <submittedName>
        <fullName evidence="1">Uncharacterized protein</fullName>
    </submittedName>
</protein>
<dbReference type="EMBL" id="JANRMI010000002">
    <property type="protein sequence ID" value="MDG0816115.1"/>
    <property type="molecule type" value="Genomic_DNA"/>
</dbReference>
<comment type="caution">
    <text evidence="1">The sequence shown here is derived from an EMBL/GenBank/DDBJ whole genome shotgun (WGS) entry which is preliminary data.</text>
</comment>
<organism evidence="1 2">
    <name type="scientific">Bdellovibrio svalbardensis</name>
    <dbReference type="NCBI Taxonomy" id="2972972"/>
    <lineage>
        <taxon>Bacteria</taxon>
        <taxon>Pseudomonadati</taxon>
        <taxon>Bdellovibrionota</taxon>
        <taxon>Bdellovibrionia</taxon>
        <taxon>Bdellovibrionales</taxon>
        <taxon>Pseudobdellovibrionaceae</taxon>
        <taxon>Bdellovibrio</taxon>
    </lineage>
</organism>
<keyword evidence="2" id="KW-1185">Reference proteome</keyword>
<dbReference type="Proteomes" id="UP001152321">
    <property type="component" value="Unassembled WGS sequence"/>
</dbReference>
<gene>
    <name evidence="1" type="ORF">NWE73_07055</name>
</gene>
<proteinExistence type="predicted"/>